<feature type="binding site" evidence="12">
    <location>
        <begin position="122"/>
        <end position="126"/>
    </location>
    <ligand>
        <name>UDP-N-acetyl-alpha-D-glucosamine</name>
        <dbReference type="ChEBI" id="CHEBI:57705"/>
    </ligand>
</feature>
<protein>
    <recommendedName>
        <fullName evidence="12">UDP-N-acetylglucosamine 1-carboxyvinyltransferase</fullName>
        <ecNumber evidence="12">2.5.1.7</ecNumber>
    </recommendedName>
    <alternativeName>
        <fullName evidence="12">Enoylpyruvate transferase</fullName>
    </alternativeName>
    <alternativeName>
        <fullName evidence="12">UDP-N-acetylglucosamine enolpyruvyl transferase</fullName>
        <shortName evidence="12">EPT</shortName>
    </alternativeName>
</protein>
<dbReference type="EMBL" id="CP019699">
    <property type="protein sequence ID" value="AQS57634.1"/>
    <property type="molecule type" value="Genomic_DNA"/>
</dbReference>
<evidence type="ECO:0000256" key="7">
    <source>
        <dbReference type="ARBA" id="ARBA00022984"/>
    </source>
</evidence>
<dbReference type="OrthoDB" id="9803760at2"/>
<keyword evidence="4 12" id="KW-0132">Cell division</keyword>
<comment type="caution">
    <text evidence="12">Lacks conserved residue(s) required for the propagation of feature annotation.</text>
</comment>
<proteinExistence type="inferred from homology"/>
<dbReference type="STRING" id="1471761.B0W44_16925"/>
<dbReference type="PANTHER" id="PTHR43783:SF1">
    <property type="entry name" value="UDP-N-ACETYLGLUCOSAMINE 1-CARBOXYVINYLTRANSFERASE"/>
    <property type="match status" value="1"/>
</dbReference>
<evidence type="ECO:0000256" key="3">
    <source>
        <dbReference type="ARBA" id="ARBA00022490"/>
    </source>
</evidence>
<feature type="domain" description="Enolpyruvate transferase" evidence="13">
    <location>
        <begin position="7"/>
        <end position="407"/>
    </location>
</feature>
<keyword evidence="3 12" id="KW-0963">Cytoplasm</keyword>
<comment type="similarity">
    <text evidence="10 12">Belongs to the EPSP synthase family. MurA subfamily.</text>
</comment>
<dbReference type="GO" id="GO:0019277">
    <property type="term" value="P:UDP-N-acetylgalactosamine biosynthetic process"/>
    <property type="evidence" value="ECO:0007669"/>
    <property type="project" value="InterPro"/>
</dbReference>
<feature type="binding site" evidence="12">
    <location>
        <begin position="22"/>
        <end position="23"/>
    </location>
    <ligand>
        <name>phosphoenolpyruvate</name>
        <dbReference type="ChEBI" id="CHEBI:58702"/>
    </ligand>
</feature>
<keyword evidence="8 12" id="KW-0131">Cell cycle</keyword>
<dbReference type="FunFam" id="3.65.10.10:FF:000001">
    <property type="entry name" value="UDP-N-acetylglucosamine 1-carboxyvinyltransferase"/>
    <property type="match status" value="1"/>
</dbReference>
<dbReference type="Pfam" id="PF00275">
    <property type="entry name" value="EPSP_synthase"/>
    <property type="match status" value="1"/>
</dbReference>
<evidence type="ECO:0000256" key="5">
    <source>
        <dbReference type="ARBA" id="ARBA00022679"/>
    </source>
</evidence>
<evidence type="ECO:0000259" key="13">
    <source>
        <dbReference type="Pfam" id="PF00275"/>
    </source>
</evidence>
<evidence type="ECO:0000256" key="9">
    <source>
        <dbReference type="ARBA" id="ARBA00023316"/>
    </source>
</evidence>
<dbReference type="SUPFAM" id="SSF55205">
    <property type="entry name" value="EPT/RTPC-like"/>
    <property type="match status" value="1"/>
</dbReference>
<dbReference type="InterPro" id="IPR005750">
    <property type="entry name" value="UDP_GlcNAc_COvinyl_MurA"/>
</dbReference>
<feature type="binding site" evidence="12">
    <location>
        <position position="328"/>
    </location>
    <ligand>
        <name>UDP-N-acetyl-alpha-D-glucosamine</name>
        <dbReference type="ChEBI" id="CHEBI:57705"/>
    </ligand>
</feature>
<comment type="function">
    <text evidence="12">Cell wall formation. Adds enolpyruvyl to UDP-N-acetylglucosamine.</text>
</comment>
<keyword evidence="9 12" id="KW-0961">Cell wall biogenesis/degradation</keyword>
<evidence type="ECO:0000256" key="2">
    <source>
        <dbReference type="ARBA" id="ARBA00004752"/>
    </source>
</evidence>
<keyword evidence="6 12" id="KW-0133">Cell shape</keyword>
<feature type="active site" description="Proton donor" evidence="12">
    <location>
        <position position="117"/>
    </location>
</feature>
<reference evidence="14 15" key="1">
    <citation type="journal article" date="2015" name="Int. J. Syst. Evol. Microbiol.">
        <title>Novibacillus thermophilus gen. nov., sp. nov., a Gram-staining-negative and moderately thermophilic member of the family Thermoactinomycetaceae.</title>
        <authorList>
            <person name="Yang G."/>
            <person name="Chen J."/>
            <person name="Zhou S."/>
        </authorList>
    </citation>
    <scope>NUCLEOTIDE SEQUENCE [LARGE SCALE GENOMIC DNA]</scope>
    <source>
        <strain evidence="14 15">SG-1</strain>
    </source>
</reference>
<keyword evidence="15" id="KW-1185">Reference proteome</keyword>
<evidence type="ECO:0000313" key="15">
    <source>
        <dbReference type="Proteomes" id="UP000188603"/>
    </source>
</evidence>
<dbReference type="GO" id="GO:0005737">
    <property type="term" value="C:cytoplasm"/>
    <property type="evidence" value="ECO:0007669"/>
    <property type="project" value="UniProtKB-SubCell"/>
</dbReference>
<evidence type="ECO:0000256" key="8">
    <source>
        <dbReference type="ARBA" id="ARBA00023306"/>
    </source>
</evidence>
<sequence>MEKIVIRGGRRLKGRVKVQGAKNAVLPIIAATLLSARGESEIGDAPPLKDVENMVKVLKALGIKIRYANGRIYTNAESISETEAPYELVRQMRASFLVMGPLLARTGRARIPQPGGCAIGTRPIDQHLKGFKAMGAQIDMGQGYIEARVDGRLQGANIYLDIASVGATENIMMAATLAKGQTVIENAAREPEIVDLANFLNSMGANVRGAGTGEIRIEGVDFLKGAQHTVIPDRIEAGTFLVAAAVTRGSVFVEGAIGDHIRPLIAKLEEIGVTVTEEDDGIHACCEGELKPADVKTLPYPGFPTDMQAQMMALMLTIKGTSLITETVFENRFMHVEEFKRMRANIKIDGRTAVVEGGEPLSGARVKASDLRAGAALIIAGLAAEGETEVTELHHLDRGYVDLAGKLHRLGADIERVPVEVEQKESASELVVQPSYA</sequence>
<keyword evidence="5 12" id="KW-0808">Transferase</keyword>
<evidence type="ECO:0000256" key="1">
    <source>
        <dbReference type="ARBA" id="ARBA00004496"/>
    </source>
</evidence>
<evidence type="ECO:0000256" key="10">
    <source>
        <dbReference type="ARBA" id="ARBA00038367"/>
    </source>
</evidence>
<dbReference type="PANTHER" id="PTHR43783">
    <property type="entry name" value="UDP-N-ACETYLGLUCOSAMINE 1-CARBOXYVINYLTRANSFERASE"/>
    <property type="match status" value="1"/>
</dbReference>
<dbReference type="InterPro" id="IPR001986">
    <property type="entry name" value="Enolpyruvate_Tfrase_dom"/>
</dbReference>
<evidence type="ECO:0000256" key="12">
    <source>
        <dbReference type="HAMAP-Rule" id="MF_00111"/>
    </source>
</evidence>
<comment type="subcellular location">
    <subcellularLocation>
        <location evidence="1 12">Cytoplasm</location>
    </subcellularLocation>
</comment>
<evidence type="ECO:0000256" key="4">
    <source>
        <dbReference type="ARBA" id="ARBA00022618"/>
    </source>
</evidence>
<evidence type="ECO:0000256" key="11">
    <source>
        <dbReference type="ARBA" id="ARBA00047527"/>
    </source>
</evidence>
<dbReference type="NCBIfam" id="NF006873">
    <property type="entry name" value="PRK09369.1"/>
    <property type="match status" value="1"/>
</dbReference>
<dbReference type="NCBIfam" id="TIGR01072">
    <property type="entry name" value="murA"/>
    <property type="match status" value="1"/>
</dbReference>
<dbReference type="HAMAP" id="MF_00111">
    <property type="entry name" value="MurA"/>
    <property type="match status" value="1"/>
</dbReference>
<dbReference type="InterPro" id="IPR036968">
    <property type="entry name" value="Enolpyruvate_Tfrase_sf"/>
</dbReference>
<feature type="binding site" evidence="12">
    <location>
        <position position="306"/>
    </location>
    <ligand>
        <name>UDP-N-acetyl-alpha-D-glucosamine</name>
        <dbReference type="ChEBI" id="CHEBI:57705"/>
    </ligand>
</feature>
<feature type="binding site" evidence="12">
    <location>
        <position position="93"/>
    </location>
    <ligand>
        <name>UDP-N-acetyl-alpha-D-glucosamine</name>
        <dbReference type="ChEBI" id="CHEBI:57705"/>
    </ligand>
</feature>
<keyword evidence="12" id="KW-0670">Pyruvate</keyword>
<dbReference type="GO" id="GO:0008760">
    <property type="term" value="F:UDP-N-acetylglucosamine 1-carboxyvinyltransferase activity"/>
    <property type="evidence" value="ECO:0007669"/>
    <property type="project" value="UniProtKB-UniRule"/>
</dbReference>
<comment type="catalytic activity">
    <reaction evidence="11 12">
        <text>phosphoenolpyruvate + UDP-N-acetyl-alpha-D-glucosamine = UDP-N-acetyl-3-O-(1-carboxyvinyl)-alpha-D-glucosamine + phosphate</text>
        <dbReference type="Rhea" id="RHEA:18681"/>
        <dbReference type="ChEBI" id="CHEBI:43474"/>
        <dbReference type="ChEBI" id="CHEBI:57705"/>
        <dbReference type="ChEBI" id="CHEBI:58702"/>
        <dbReference type="ChEBI" id="CHEBI:68483"/>
        <dbReference type="EC" id="2.5.1.7"/>
    </reaction>
</comment>
<keyword evidence="7 12" id="KW-0573">Peptidoglycan synthesis</keyword>
<dbReference type="Proteomes" id="UP000188603">
    <property type="component" value="Chromosome"/>
</dbReference>
<name>A0A1U9KC78_9BACL</name>
<dbReference type="GO" id="GO:0009252">
    <property type="term" value="P:peptidoglycan biosynthetic process"/>
    <property type="evidence" value="ECO:0007669"/>
    <property type="project" value="UniProtKB-UniRule"/>
</dbReference>
<evidence type="ECO:0000256" key="6">
    <source>
        <dbReference type="ARBA" id="ARBA00022960"/>
    </source>
</evidence>
<dbReference type="InterPro" id="IPR050068">
    <property type="entry name" value="MurA_subfamily"/>
</dbReference>
<dbReference type="KEGG" id="ntr:B0W44_16925"/>
<feature type="modified residue" description="2-(S-cysteinyl)pyruvic acid O-phosphothioketal" evidence="12">
    <location>
        <position position="117"/>
    </location>
</feature>
<dbReference type="GO" id="GO:0071555">
    <property type="term" value="P:cell wall organization"/>
    <property type="evidence" value="ECO:0007669"/>
    <property type="project" value="UniProtKB-KW"/>
</dbReference>
<dbReference type="GO" id="GO:0008360">
    <property type="term" value="P:regulation of cell shape"/>
    <property type="evidence" value="ECO:0007669"/>
    <property type="project" value="UniProtKB-KW"/>
</dbReference>
<dbReference type="UniPathway" id="UPA00219"/>
<dbReference type="AlphaFoldDB" id="A0A1U9KC78"/>
<dbReference type="CDD" id="cd01555">
    <property type="entry name" value="UdpNAET"/>
    <property type="match status" value="1"/>
</dbReference>
<dbReference type="GO" id="GO:0051301">
    <property type="term" value="P:cell division"/>
    <property type="evidence" value="ECO:0007669"/>
    <property type="project" value="UniProtKB-KW"/>
</dbReference>
<organism evidence="14 15">
    <name type="scientific">Novibacillus thermophilus</name>
    <dbReference type="NCBI Taxonomy" id="1471761"/>
    <lineage>
        <taxon>Bacteria</taxon>
        <taxon>Bacillati</taxon>
        <taxon>Bacillota</taxon>
        <taxon>Bacilli</taxon>
        <taxon>Bacillales</taxon>
        <taxon>Thermoactinomycetaceae</taxon>
        <taxon>Novibacillus</taxon>
    </lineage>
</organism>
<accession>A0A1U9KC78</accession>
<evidence type="ECO:0000313" key="14">
    <source>
        <dbReference type="EMBL" id="AQS57634.1"/>
    </source>
</evidence>
<dbReference type="EC" id="2.5.1.7" evidence="12"/>
<dbReference type="InterPro" id="IPR013792">
    <property type="entry name" value="RNA3'P_cycl/enolpyr_Trfase_a/b"/>
</dbReference>
<comment type="pathway">
    <text evidence="2 12">Cell wall biogenesis; peptidoglycan biosynthesis.</text>
</comment>
<dbReference type="RefSeq" id="WP_077721471.1">
    <property type="nucleotide sequence ID" value="NZ_CP019699.1"/>
</dbReference>
<gene>
    <name evidence="12" type="primary">murA</name>
    <name evidence="14" type="ORF">B0W44_16925</name>
</gene>
<dbReference type="Gene3D" id="3.65.10.10">
    <property type="entry name" value="Enolpyruvate transferase domain"/>
    <property type="match status" value="2"/>
</dbReference>